<dbReference type="EMBL" id="CM000784">
    <property type="protein sequence ID" value="AQK97294.1"/>
    <property type="molecule type" value="Genomic_DNA"/>
</dbReference>
<dbReference type="InterPro" id="IPR040251">
    <property type="entry name" value="SEC31-like"/>
</dbReference>
<dbReference type="eggNOG" id="KOG0157">
    <property type="taxonomic scope" value="Eukaryota"/>
</dbReference>
<comment type="subcellular location">
    <subcellularLocation>
        <location evidence="1">Endoplasmic reticulum</location>
    </subcellularLocation>
</comment>
<organism evidence="8">
    <name type="scientific">Zea mays</name>
    <name type="common">Maize</name>
    <dbReference type="NCBI Taxonomy" id="4577"/>
    <lineage>
        <taxon>Eukaryota</taxon>
        <taxon>Viridiplantae</taxon>
        <taxon>Streptophyta</taxon>
        <taxon>Embryophyta</taxon>
        <taxon>Tracheophyta</taxon>
        <taxon>Spermatophyta</taxon>
        <taxon>Magnoliopsida</taxon>
        <taxon>Liliopsida</taxon>
        <taxon>Poales</taxon>
        <taxon>Poaceae</taxon>
        <taxon>PACMAD clade</taxon>
        <taxon>Panicoideae</taxon>
        <taxon>Andropogonodae</taxon>
        <taxon>Andropogoneae</taxon>
        <taxon>Tripsacinae</taxon>
        <taxon>Zea</taxon>
    </lineage>
</organism>
<dbReference type="Pfam" id="PF12931">
    <property type="entry name" value="TPR_Sec16"/>
    <property type="match status" value="1"/>
</dbReference>
<name>A0A1D6G1J6_MAIZE</name>
<dbReference type="eggNOG" id="KOG0307">
    <property type="taxonomic scope" value="Eukaryota"/>
</dbReference>
<dbReference type="GO" id="GO:0005783">
    <property type="term" value="C:endoplasmic reticulum"/>
    <property type="evidence" value="ECO:0007669"/>
    <property type="project" value="UniProtKB-SubCell"/>
</dbReference>
<protein>
    <submittedName>
        <fullName evidence="8">Protein transport protein SEC31 homolog B</fullName>
    </submittedName>
</protein>
<dbReference type="PANTHER" id="PTHR13923:SF11">
    <property type="entry name" value="SECRETORY 31, ISOFORM D"/>
    <property type="match status" value="1"/>
</dbReference>
<evidence type="ECO:0000313" key="8">
    <source>
        <dbReference type="EMBL" id="AQK97294.1"/>
    </source>
</evidence>
<keyword evidence="5" id="KW-0256">Endoplasmic reticulum</keyword>
<evidence type="ECO:0000256" key="3">
    <source>
        <dbReference type="ARBA" id="ARBA00022574"/>
    </source>
</evidence>
<dbReference type="GO" id="GO:0006888">
    <property type="term" value="P:endoplasmic reticulum to Golgi vesicle-mediated transport"/>
    <property type="evidence" value="ECO:0007669"/>
    <property type="project" value="InterPro"/>
</dbReference>
<feature type="domain" description="Sec16 Sec23-binding" evidence="7">
    <location>
        <begin position="105"/>
        <end position="155"/>
    </location>
</feature>
<keyword evidence="3" id="KW-0853">WD repeat</keyword>
<dbReference type="PaxDb" id="4577-GRMZM2G435661_P01"/>
<evidence type="ECO:0000259" key="7">
    <source>
        <dbReference type="Pfam" id="PF12931"/>
    </source>
</evidence>
<sequence length="184" mass="19789">MFEDGDFARTKLLAHLGFEPPQAPPASSTDELSQILADTLNIDHAAVTDNADAQFLIDNGDDFFKNPQPSEASLAEESVSTNGQHIEQEVSGDAVPSDPSIDKSIQHALVVGDYKGAVNQCLASNRMADALVIAHAGGSALWESTRNHYLKNSISPYLKVVSAMVGNDLMSFVSTWPLSSWKET</sequence>
<dbReference type="PANTHER" id="PTHR13923">
    <property type="entry name" value="SEC31-RELATED PROTEIN"/>
    <property type="match status" value="1"/>
</dbReference>
<evidence type="ECO:0000256" key="6">
    <source>
        <dbReference type="ARBA" id="ARBA00022892"/>
    </source>
</evidence>
<dbReference type="eggNOG" id="KOG0565">
    <property type="taxonomic scope" value="Eukaryota"/>
</dbReference>
<feature type="non-terminal residue" evidence="8">
    <location>
        <position position="184"/>
    </location>
</feature>
<reference evidence="8" key="1">
    <citation type="submission" date="2015-12" db="EMBL/GenBank/DDBJ databases">
        <title>Update maize B73 reference genome by single molecule sequencing technologies.</title>
        <authorList>
            <consortium name="Maize Genome Sequencing Project"/>
            <person name="Ware D."/>
        </authorList>
    </citation>
    <scope>NUCLEOTIDE SEQUENCE</scope>
    <source>
        <tissue evidence="8">Seedling</tissue>
    </source>
</reference>
<evidence type="ECO:0000256" key="1">
    <source>
        <dbReference type="ARBA" id="ARBA00004240"/>
    </source>
</evidence>
<dbReference type="Gene3D" id="1.25.40.1030">
    <property type="match status" value="1"/>
</dbReference>
<dbReference type="FunFam" id="1.25.40.1030:FF:000017">
    <property type="entry name" value="Protein transport protein SEC31 homolog B"/>
    <property type="match status" value="1"/>
</dbReference>
<dbReference type="STRING" id="4577.A0A1D6G1J6"/>
<accession>A0A1D6G1J6</accession>
<dbReference type="InterPro" id="IPR024298">
    <property type="entry name" value="Sec16_Sec23-bd"/>
</dbReference>
<dbReference type="AlphaFoldDB" id="A0A1D6G1J6"/>
<dbReference type="InParanoid" id="A0A1D6G1J6"/>
<dbReference type="eggNOG" id="KOG0583">
    <property type="taxonomic scope" value="Eukaryota"/>
</dbReference>
<proteinExistence type="predicted"/>
<evidence type="ECO:0000256" key="4">
    <source>
        <dbReference type="ARBA" id="ARBA00022737"/>
    </source>
</evidence>
<gene>
    <name evidence="8" type="ORF">ZEAMMB73_Zm00001d011587</name>
</gene>
<keyword evidence="6" id="KW-0931">ER-Golgi transport</keyword>
<evidence type="ECO:0000256" key="2">
    <source>
        <dbReference type="ARBA" id="ARBA00022448"/>
    </source>
</evidence>
<keyword evidence="4" id="KW-0677">Repeat</keyword>
<evidence type="ECO:0000256" key="5">
    <source>
        <dbReference type="ARBA" id="ARBA00022824"/>
    </source>
</evidence>
<keyword evidence="2" id="KW-0813">Transport</keyword>